<keyword evidence="6" id="KW-1185">Reference proteome</keyword>
<dbReference type="InterPro" id="IPR051400">
    <property type="entry name" value="HAD-like_hydrolase"/>
</dbReference>
<comment type="cofactor">
    <cofactor evidence="1">
        <name>Mg(2+)</name>
        <dbReference type="ChEBI" id="CHEBI:18420"/>
    </cofactor>
</comment>
<dbReference type="SFLD" id="SFLDS00003">
    <property type="entry name" value="Haloacid_Dehalogenase"/>
    <property type="match status" value="1"/>
</dbReference>
<dbReference type="Gene3D" id="1.10.150.520">
    <property type="match status" value="1"/>
</dbReference>
<reference evidence="5 6" key="1">
    <citation type="submission" date="2021-03" db="EMBL/GenBank/DDBJ databases">
        <title>Genomic Encyclopedia of Type Strains, Phase IV (KMG-IV): sequencing the most valuable type-strain genomes for metagenomic binning, comparative biology and taxonomic classification.</title>
        <authorList>
            <person name="Goeker M."/>
        </authorList>
    </citation>
    <scope>NUCLEOTIDE SEQUENCE [LARGE SCALE GENOMIC DNA]</scope>
    <source>
        <strain evidence="5 6">DSM 24950</strain>
    </source>
</reference>
<proteinExistence type="predicted"/>
<keyword evidence="2" id="KW-0479">Metal-binding</keyword>
<evidence type="ECO:0000256" key="4">
    <source>
        <dbReference type="ARBA" id="ARBA00022842"/>
    </source>
</evidence>
<evidence type="ECO:0000313" key="6">
    <source>
        <dbReference type="Proteomes" id="UP001519344"/>
    </source>
</evidence>
<evidence type="ECO:0000256" key="1">
    <source>
        <dbReference type="ARBA" id="ARBA00001946"/>
    </source>
</evidence>
<accession>A0ABS4I8R5</accession>
<evidence type="ECO:0000256" key="2">
    <source>
        <dbReference type="ARBA" id="ARBA00022723"/>
    </source>
</evidence>
<dbReference type="InterPro" id="IPR036412">
    <property type="entry name" value="HAD-like_sf"/>
</dbReference>
<dbReference type="InterPro" id="IPR006439">
    <property type="entry name" value="HAD-SF_hydro_IA"/>
</dbReference>
<dbReference type="NCBIfam" id="TIGR01549">
    <property type="entry name" value="HAD-SF-IA-v1"/>
    <property type="match status" value="1"/>
</dbReference>
<comment type="caution">
    <text evidence="5">The sequence shown here is derived from an EMBL/GenBank/DDBJ whole genome shotgun (WGS) entry which is preliminary data.</text>
</comment>
<evidence type="ECO:0000256" key="3">
    <source>
        <dbReference type="ARBA" id="ARBA00022801"/>
    </source>
</evidence>
<gene>
    <name evidence="5" type="ORF">J2Z65_006334</name>
</gene>
<dbReference type="SFLD" id="SFLDG01129">
    <property type="entry name" value="C1.5:_HAD__Beta-PGM__Phosphata"/>
    <property type="match status" value="1"/>
</dbReference>
<evidence type="ECO:0000313" key="5">
    <source>
        <dbReference type="EMBL" id="MBP1967070.1"/>
    </source>
</evidence>
<protein>
    <submittedName>
        <fullName evidence="5">Hydrolase of the HAD superfamily</fullName>
    </submittedName>
</protein>
<dbReference type="Gene3D" id="3.40.50.1000">
    <property type="entry name" value="HAD superfamily/HAD-like"/>
    <property type="match status" value="1"/>
</dbReference>
<dbReference type="RefSeq" id="WP_167052067.1">
    <property type="nucleotide sequence ID" value="NZ_JAAOZR010000001.1"/>
</dbReference>
<name>A0ABS4I8R5_9BACL</name>
<sequence>MTINALVFDMDDTLYEEKDYVKSGFKALDQWVIKEFKIKGFYETALDLFLTGERKLLFNKTLDKLNIIYNDSMIKSMVESYRSHEPDIQLLEDAKWIFENLRDTVKVGLISDGYLVAQEKKVNALKLQEKLQTIILTDRLGREHWKPSHVPYEYACQELQLPHDQCVYIGDNINKDFVTAKKLGWTTIQIERNDGIYSGITAEQEYRAHFKIDNLRKLPDLPMLKHMFA</sequence>
<dbReference type="InterPro" id="IPR041492">
    <property type="entry name" value="HAD_2"/>
</dbReference>
<dbReference type="EMBL" id="JAGGKV010000028">
    <property type="protein sequence ID" value="MBP1967070.1"/>
    <property type="molecule type" value="Genomic_DNA"/>
</dbReference>
<dbReference type="Pfam" id="PF13419">
    <property type="entry name" value="HAD_2"/>
    <property type="match status" value="1"/>
</dbReference>
<dbReference type="PANTHER" id="PTHR46470">
    <property type="entry name" value="N-ACYLNEURAMINATE-9-PHOSPHATASE"/>
    <property type="match status" value="1"/>
</dbReference>
<dbReference type="GO" id="GO:0016787">
    <property type="term" value="F:hydrolase activity"/>
    <property type="evidence" value="ECO:0007669"/>
    <property type="project" value="UniProtKB-KW"/>
</dbReference>
<dbReference type="PANTHER" id="PTHR46470:SF2">
    <property type="entry name" value="GLYCERALDEHYDE 3-PHOSPHATE PHOSPHATASE"/>
    <property type="match status" value="1"/>
</dbReference>
<dbReference type="SUPFAM" id="SSF56784">
    <property type="entry name" value="HAD-like"/>
    <property type="match status" value="1"/>
</dbReference>
<dbReference type="InterPro" id="IPR023214">
    <property type="entry name" value="HAD_sf"/>
</dbReference>
<organism evidence="5 6">
    <name type="scientific">Paenibacillus aceris</name>
    <dbReference type="NCBI Taxonomy" id="869555"/>
    <lineage>
        <taxon>Bacteria</taxon>
        <taxon>Bacillati</taxon>
        <taxon>Bacillota</taxon>
        <taxon>Bacilli</taxon>
        <taxon>Bacillales</taxon>
        <taxon>Paenibacillaceae</taxon>
        <taxon>Paenibacillus</taxon>
    </lineage>
</organism>
<keyword evidence="3 5" id="KW-0378">Hydrolase</keyword>
<keyword evidence="4" id="KW-0460">Magnesium</keyword>
<dbReference type="Proteomes" id="UP001519344">
    <property type="component" value="Unassembled WGS sequence"/>
</dbReference>